<reference evidence="8" key="1">
    <citation type="journal article" date="2019" name="Int. J. Syst. Evol. Microbiol.">
        <title>The Global Catalogue of Microorganisms (GCM) 10K type strain sequencing project: providing services to taxonomists for standard genome sequencing and annotation.</title>
        <authorList>
            <consortium name="The Broad Institute Genomics Platform"/>
            <consortium name="The Broad Institute Genome Sequencing Center for Infectious Disease"/>
            <person name="Wu L."/>
            <person name="Ma J."/>
        </authorList>
    </citation>
    <scope>NUCLEOTIDE SEQUENCE [LARGE SCALE GENOMIC DNA]</scope>
    <source>
        <strain evidence="8">JCM 18127</strain>
    </source>
</reference>
<name>A0ABP8W6B9_9ACTN</name>
<dbReference type="RefSeq" id="WP_345264964.1">
    <property type="nucleotide sequence ID" value="NZ_BAABIM010000002.1"/>
</dbReference>
<accession>A0ABP8W6B9</accession>
<dbReference type="Proteomes" id="UP001500621">
    <property type="component" value="Unassembled WGS sequence"/>
</dbReference>
<feature type="transmembrane region" description="Helical" evidence="5">
    <location>
        <begin position="124"/>
        <end position="144"/>
    </location>
</feature>
<comment type="caution">
    <text evidence="7">The sequence shown here is derived from an EMBL/GenBank/DDBJ whole genome shotgun (WGS) entry which is preliminary data.</text>
</comment>
<feature type="domain" description="ABC transmembrane type-1" evidence="6">
    <location>
        <begin position="23"/>
        <end position="287"/>
    </location>
</feature>
<dbReference type="InterPro" id="IPR039421">
    <property type="entry name" value="Type_1_exporter"/>
</dbReference>
<feature type="transmembrane region" description="Helical" evidence="5">
    <location>
        <begin position="20"/>
        <end position="44"/>
    </location>
</feature>
<feature type="transmembrane region" description="Helical" evidence="5">
    <location>
        <begin position="50"/>
        <end position="69"/>
    </location>
</feature>
<gene>
    <name evidence="7" type="ORF">GCM10023226_18220</name>
</gene>
<keyword evidence="4 5" id="KW-0472">Membrane</keyword>
<dbReference type="PANTHER" id="PTHR24221:SF654">
    <property type="entry name" value="ATP-BINDING CASSETTE SUB-FAMILY B MEMBER 6"/>
    <property type="match status" value="1"/>
</dbReference>
<proteinExistence type="predicted"/>
<evidence type="ECO:0000313" key="8">
    <source>
        <dbReference type="Proteomes" id="UP001500621"/>
    </source>
</evidence>
<keyword evidence="7" id="KW-0067">ATP-binding</keyword>
<dbReference type="Gene3D" id="1.20.1560.10">
    <property type="entry name" value="ABC transporter type 1, transmembrane domain"/>
    <property type="match status" value="1"/>
</dbReference>
<evidence type="ECO:0000256" key="3">
    <source>
        <dbReference type="ARBA" id="ARBA00022989"/>
    </source>
</evidence>
<evidence type="ECO:0000313" key="7">
    <source>
        <dbReference type="EMBL" id="GAA4681392.1"/>
    </source>
</evidence>
<keyword evidence="2 5" id="KW-0812">Transmembrane</keyword>
<keyword evidence="3 5" id="KW-1133">Transmembrane helix</keyword>
<dbReference type="PROSITE" id="PS50929">
    <property type="entry name" value="ABC_TM1F"/>
    <property type="match status" value="1"/>
</dbReference>
<dbReference type="PANTHER" id="PTHR24221">
    <property type="entry name" value="ATP-BINDING CASSETTE SUB-FAMILY B"/>
    <property type="match status" value="1"/>
</dbReference>
<evidence type="ECO:0000259" key="6">
    <source>
        <dbReference type="PROSITE" id="PS50929"/>
    </source>
</evidence>
<feature type="transmembrane region" description="Helical" evidence="5">
    <location>
        <begin position="150"/>
        <end position="171"/>
    </location>
</feature>
<protein>
    <submittedName>
        <fullName evidence="7">ABC transporter ATP-binding protein</fullName>
    </submittedName>
</protein>
<organism evidence="7 8">
    <name type="scientific">Nocardioides nanhaiensis</name>
    <dbReference type="NCBI Taxonomy" id="1476871"/>
    <lineage>
        <taxon>Bacteria</taxon>
        <taxon>Bacillati</taxon>
        <taxon>Actinomycetota</taxon>
        <taxon>Actinomycetes</taxon>
        <taxon>Propionibacteriales</taxon>
        <taxon>Nocardioidaceae</taxon>
        <taxon>Nocardioides</taxon>
    </lineage>
</organism>
<keyword evidence="8" id="KW-1185">Reference proteome</keyword>
<feature type="transmembrane region" description="Helical" evidence="5">
    <location>
        <begin position="231"/>
        <end position="250"/>
    </location>
</feature>
<dbReference type="InterPro" id="IPR027417">
    <property type="entry name" value="P-loop_NTPase"/>
</dbReference>
<dbReference type="Gene3D" id="3.40.50.300">
    <property type="entry name" value="P-loop containing nucleotide triphosphate hydrolases"/>
    <property type="match status" value="1"/>
</dbReference>
<feature type="transmembrane region" description="Helical" evidence="5">
    <location>
        <begin position="256"/>
        <end position="275"/>
    </location>
</feature>
<dbReference type="InterPro" id="IPR011527">
    <property type="entry name" value="ABC1_TM_dom"/>
</dbReference>
<evidence type="ECO:0000256" key="5">
    <source>
        <dbReference type="SAM" id="Phobius"/>
    </source>
</evidence>
<keyword evidence="7" id="KW-0547">Nucleotide-binding</keyword>
<sequence>MQTRLPPLLRGARRPVMRRLVTAAVTRSALAVGTALLVGALVSAQPGRTALLAGALAAAVAGTAVAVCCERVLAERLGQLYVHELRSGLVAGALGEESGPSFGITIARTTNDLTAVRTWVAQGIAPLVAAVPLGLGALLGLALLHPLLALAAALPLLVLAAVLALAAPHAYARARRLRRVRGRLAARMTDTLHAREGIAAAGGTEREQRRLEEGSLEVVEAAVARARTAGLLQGTALATAAAVAVLVAAAARTTGLGAGAVASALTIAGVLGAALSETGRLVEYRQNFRAAERILAPRLVPAAAGRPERAGRTGRTGARQVPAGRGLVRVSGLDDAGSVLVARAGDRIHLHSPDASRASAALRRLATHPERLHAVVEGHDLARVAPRERRRLVGLAAPGVPLERGTVARAVRYRRPDLPGAAARAAVDRVGLADAVATLDRGERTELRRGGAPLTPAQVALLQVARASLGEPPLLLLDHVDAALDDDGRARLRALVDHYPGVVVLASEHPARVCTTARTLTLH</sequence>
<evidence type="ECO:0000256" key="1">
    <source>
        <dbReference type="ARBA" id="ARBA00004651"/>
    </source>
</evidence>
<evidence type="ECO:0000256" key="4">
    <source>
        <dbReference type="ARBA" id="ARBA00023136"/>
    </source>
</evidence>
<comment type="subcellular location">
    <subcellularLocation>
        <location evidence="1">Cell membrane</location>
        <topology evidence="1">Multi-pass membrane protein</topology>
    </subcellularLocation>
</comment>
<dbReference type="SUPFAM" id="SSF90123">
    <property type="entry name" value="ABC transporter transmembrane region"/>
    <property type="match status" value="1"/>
</dbReference>
<dbReference type="SUPFAM" id="SSF52540">
    <property type="entry name" value="P-loop containing nucleoside triphosphate hydrolases"/>
    <property type="match status" value="1"/>
</dbReference>
<evidence type="ECO:0000256" key="2">
    <source>
        <dbReference type="ARBA" id="ARBA00022692"/>
    </source>
</evidence>
<dbReference type="GO" id="GO:0005524">
    <property type="term" value="F:ATP binding"/>
    <property type="evidence" value="ECO:0007669"/>
    <property type="project" value="UniProtKB-KW"/>
</dbReference>
<dbReference type="InterPro" id="IPR036640">
    <property type="entry name" value="ABC1_TM_sf"/>
</dbReference>
<dbReference type="EMBL" id="BAABIM010000002">
    <property type="protein sequence ID" value="GAA4681392.1"/>
    <property type="molecule type" value="Genomic_DNA"/>
</dbReference>